<dbReference type="AlphaFoldDB" id="A0A2S7N3L9"/>
<organism evidence="2 3">
    <name type="scientific">Pradoshia eiseniae</name>
    <dbReference type="NCBI Taxonomy" id="2064768"/>
    <lineage>
        <taxon>Bacteria</taxon>
        <taxon>Bacillati</taxon>
        <taxon>Bacillota</taxon>
        <taxon>Bacilli</taxon>
        <taxon>Bacillales</taxon>
        <taxon>Bacillaceae</taxon>
        <taxon>Pradoshia</taxon>
    </lineage>
</organism>
<dbReference type="Gene3D" id="3.40.50.720">
    <property type="entry name" value="NAD(P)-binding Rossmann-like Domain"/>
    <property type="match status" value="1"/>
</dbReference>
<dbReference type="Pfam" id="PF13460">
    <property type="entry name" value="NAD_binding_10"/>
    <property type="match status" value="1"/>
</dbReference>
<dbReference type="CDD" id="cd05250">
    <property type="entry name" value="CC3_like_SDR_a"/>
    <property type="match status" value="1"/>
</dbReference>
<evidence type="ECO:0000313" key="2">
    <source>
        <dbReference type="EMBL" id="PQD96624.1"/>
    </source>
</evidence>
<dbReference type="SUPFAM" id="SSF51735">
    <property type="entry name" value="NAD(P)-binding Rossmann-fold domains"/>
    <property type="match status" value="1"/>
</dbReference>
<proteinExistence type="predicted"/>
<dbReference type="PANTHER" id="PTHR14097">
    <property type="entry name" value="OXIDOREDUCTASE HTATIP2"/>
    <property type="match status" value="1"/>
</dbReference>
<dbReference type="OrthoDB" id="9798632at2"/>
<comment type="caution">
    <text evidence="2">The sequence shown here is derived from an EMBL/GenBank/DDBJ whole genome shotgun (WGS) entry which is preliminary data.</text>
</comment>
<dbReference type="Proteomes" id="UP000239663">
    <property type="component" value="Unassembled WGS sequence"/>
</dbReference>
<sequence>MENKRKALIIGATGLVGNELLHRLLDCDVYDKVTALVRRPTGISDSKLHEKVIDFDEMGLVVDEFAVDDVFCCLGTTIKKAGSQEAFRKVDYDYPLKAAELAKSKGASQYLVVSAVGADPTTKVFYSRVKGELESALIKLQFDSLHLMHPSLLLGDRDEFRTAEALSGYLSPVVSPLLRGRLAKFRPIQAEDVAAAMLQIAADGERGTNIYEWPELQEAARRRA</sequence>
<evidence type="ECO:0000259" key="1">
    <source>
        <dbReference type="Pfam" id="PF13460"/>
    </source>
</evidence>
<reference evidence="2 3" key="1">
    <citation type="submission" date="2017-12" db="EMBL/GenBank/DDBJ databases">
        <title>Taxonomic description and draft genome of Pradoshia cofamensis Gen. nov., sp. nov., a thermotolerant bacillale isolated from anterior gut of earthworm Eisenia fetida.</title>
        <authorList>
            <person name="Saha T."/>
            <person name="Chakraborty R."/>
        </authorList>
    </citation>
    <scope>NUCLEOTIDE SEQUENCE [LARGE SCALE GENOMIC DNA]</scope>
    <source>
        <strain evidence="2 3">EAG3</strain>
    </source>
</reference>
<name>A0A2S7N3L9_9BACI</name>
<keyword evidence="3" id="KW-1185">Reference proteome</keyword>
<gene>
    <name evidence="2" type="ORF">CYL18_01635</name>
</gene>
<dbReference type="InterPro" id="IPR016040">
    <property type="entry name" value="NAD(P)-bd_dom"/>
</dbReference>
<feature type="domain" description="NAD(P)-binding" evidence="1">
    <location>
        <begin position="11"/>
        <end position="126"/>
    </location>
</feature>
<dbReference type="RefSeq" id="WP_104847721.1">
    <property type="nucleotide sequence ID" value="NZ_PKOZ01000001.1"/>
</dbReference>
<accession>A0A2S7N3L9</accession>
<dbReference type="InterPro" id="IPR036291">
    <property type="entry name" value="NAD(P)-bd_dom_sf"/>
</dbReference>
<evidence type="ECO:0000313" key="3">
    <source>
        <dbReference type="Proteomes" id="UP000239663"/>
    </source>
</evidence>
<protein>
    <submittedName>
        <fullName evidence="2">Oxidoreductase</fullName>
    </submittedName>
</protein>
<dbReference type="PANTHER" id="PTHR14097:SF7">
    <property type="entry name" value="OXIDOREDUCTASE HTATIP2"/>
    <property type="match status" value="1"/>
</dbReference>
<dbReference type="EMBL" id="PKOZ01000001">
    <property type="protein sequence ID" value="PQD96624.1"/>
    <property type="molecule type" value="Genomic_DNA"/>
</dbReference>